<dbReference type="NCBIfam" id="TIGR01326">
    <property type="entry name" value="OAH_OAS_sulfhy"/>
    <property type="match status" value="1"/>
</dbReference>
<dbReference type="InterPro" id="IPR015421">
    <property type="entry name" value="PyrdxlP-dep_Trfase_major"/>
</dbReference>
<protein>
    <recommendedName>
        <fullName evidence="6">O-succinylhomoserine sulfhydrylase</fullName>
    </recommendedName>
</protein>
<dbReference type="InterPro" id="IPR000277">
    <property type="entry name" value="Cys/Met-Metab_PyrdxlP-dep_enz"/>
</dbReference>
<dbReference type="EMBL" id="JAEMUK010000009">
    <property type="protein sequence ID" value="MBJ7542916.1"/>
    <property type="molecule type" value="Genomic_DNA"/>
</dbReference>
<keyword evidence="4 7" id="KW-0663">Pyridoxal phosphate</keyword>
<comment type="caution">
    <text evidence="9">The sequence shown here is derived from an EMBL/GenBank/DDBJ whole genome shotgun (WGS) entry which is preliminary data.</text>
</comment>
<evidence type="ECO:0000256" key="3">
    <source>
        <dbReference type="ARBA" id="ARBA00022679"/>
    </source>
</evidence>
<comment type="subunit">
    <text evidence="2">Homotetramer.</text>
</comment>
<dbReference type="GO" id="GO:0030170">
    <property type="term" value="F:pyridoxal phosphate binding"/>
    <property type="evidence" value="ECO:0007669"/>
    <property type="project" value="InterPro"/>
</dbReference>
<evidence type="ECO:0000256" key="1">
    <source>
        <dbReference type="ARBA" id="ARBA00001933"/>
    </source>
</evidence>
<evidence type="ECO:0000256" key="8">
    <source>
        <dbReference type="RuleBase" id="RU362118"/>
    </source>
</evidence>
<dbReference type="InterPro" id="IPR054542">
    <property type="entry name" value="Cys_met_metab_PP"/>
</dbReference>
<evidence type="ECO:0000256" key="2">
    <source>
        <dbReference type="ARBA" id="ARBA00011881"/>
    </source>
</evidence>
<feature type="modified residue" description="N6-(pyridoxal phosphate)lysine" evidence="7">
    <location>
        <position position="209"/>
    </location>
</feature>
<dbReference type="GO" id="GO:0003961">
    <property type="term" value="F:O-acetylhomoserine aminocarboxypropyltransferase activity"/>
    <property type="evidence" value="ECO:0007669"/>
    <property type="project" value="TreeGrafter"/>
</dbReference>
<dbReference type="PANTHER" id="PTHR43797:SF2">
    <property type="entry name" value="HOMOCYSTEINE_CYSTEINE SYNTHASE"/>
    <property type="match status" value="1"/>
</dbReference>
<dbReference type="PIRSF" id="PIRSF001434">
    <property type="entry name" value="CGS"/>
    <property type="match status" value="1"/>
</dbReference>
<dbReference type="GO" id="GO:0006535">
    <property type="term" value="P:cysteine biosynthetic process from serine"/>
    <property type="evidence" value="ECO:0007669"/>
    <property type="project" value="TreeGrafter"/>
</dbReference>
<dbReference type="RefSeq" id="WP_037234247.1">
    <property type="nucleotide sequence ID" value="NZ_JAEMUK010000009.1"/>
</dbReference>
<dbReference type="InterPro" id="IPR015422">
    <property type="entry name" value="PyrdxlP-dep_Trfase_small"/>
</dbReference>
<evidence type="ECO:0000313" key="10">
    <source>
        <dbReference type="Proteomes" id="UP000623250"/>
    </source>
</evidence>
<dbReference type="FunFam" id="3.40.640.10:FF:000035">
    <property type="entry name" value="O-succinylhomoserine sulfhydrylase"/>
    <property type="match status" value="1"/>
</dbReference>
<organism evidence="9 10">
    <name type="scientific">Rhodomicrobium udaipurense</name>
    <dbReference type="NCBI Taxonomy" id="1202716"/>
    <lineage>
        <taxon>Bacteria</taxon>
        <taxon>Pseudomonadati</taxon>
        <taxon>Pseudomonadota</taxon>
        <taxon>Alphaproteobacteria</taxon>
        <taxon>Hyphomicrobiales</taxon>
        <taxon>Hyphomicrobiaceae</taxon>
        <taxon>Rhodomicrobium</taxon>
    </lineage>
</organism>
<dbReference type="AlphaFoldDB" id="A0A8I1GFP6"/>
<dbReference type="GO" id="GO:0019346">
    <property type="term" value="P:transsulfuration"/>
    <property type="evidence" value="ECO:0007669"/>
    <property type="project" value="InterPro"/>
</dbReference>
<dbReference type="GO" id="GO:0005737">
    <property type="term" value="C:cytoplasm"/>
    <property type="evidence" value="ECO:0007669"/>
    <property type="project" value="TreeGrafter"/>
</dbReference>
<dbReference type="Gene3D" id="3.40.640.10">
    <property type="entry name" value="Type I PLP-dependent aspartate aminotransferase-like (Major domain)"/>
    <property type="match status" value="1"/>
</dbReference>
<keyword evidence="3 9" id="KW-0808">Transferase</keyword>
<dbReference type="CDD" id="cd00614">
    <property type="entry name" value="CGS_like"/>
    <property type="match status" value="1"/>
</dbReference>
<dbReference type="SUPFAM" id="SSF53383">
    <property type="entry name" value="PLP-dependent transferases"/>
    <property type="match status" value="1"/>
</dbReference>
<evidence type="ECO:0000313" key="9">
    <source>
        <dbReference type="EMBL" id="MBJ7542916.1"/>
    </source>
</evidence>
<dbReference type="Pfam" id="PF01053">
    <property type="entry name" value="Cys_Met_Meta_PP"/>
    <property type="match status" value="1"/>
</dbReference>
<dbReference type="PROSITE" id="PS00868">
    <property type="entry name" value="CYS_MET_METAB_PP"/>
    <property type="match status" value="1"/>
</dbReference>
<evidence type="ECO:0000256" key="6">
    <source>
        <dbReference type="ARBA" id="ARBA00071157"/>
    </source>
</evidence>
<name>A0A8I1GFP6_9HYPH</name>
<evidence type="ECO:0000256" key="4">
    <source>
        <dbReference type="ARBA" id="ARBA00022898"/>
    </source>
</evidence>
<dbReference type="Proteomes" id="UP000623250">
    <property type="component" value="Unassembled WGS sequence"/>
</dbReference>
<gene>
    <name evidence="9" type="ORF">JDN41_05020</name>
</gene>
<dbReference type="GO" id="GO:0071269">
    <property type="term" value="P:L-homocysteine biosynthetic process"/>
    <property type="evidence" value="ECO:0007669"/>
    <property type="project" value="TreeGrafter"/>
</dbReference>
<reference evidence="9 10" key="1">
    <citation type="submission" date="2020-12" db="EMBL/GenBank/DDBJ databases">
        <title>Revised draft genomes of Rhodomicrobium vannielii ATCC 17100 and Rhodomicrobium udaipurense JA643.</title>
        <authorList>
            <person name="Conners E.M."/>
            <person name="Davenport E.J."/>
            <person name="Bose A."/>
        </authorList>
    </citation>
    <scope>NUCLEOTIDE SEQUENCE [LARGE SCALE GENOMIC DNA]</scope>
    <source>
        <strain evidence="9 10">JA643</strain>
    </source>
</reference>
<accession>A0A8I1GFP6</accession>
<proteinExistence type="inferred from homology"/>
<sequence>MTEITPGFATLSIHAGAQPDPATGARITPIYQTASYVFDNAEHAAALFGLQAFGNIYTRINNPTQAVLEARLAALEGGTAALAVASGHAAQFLIFHVLLEPGDEFIASRQLYGGSINQFNHAFKKFGWNVVWADGNDPASFEAAVTPKTKAIFIESIANPGGIVLDVPAIAAVAKKAGVPLIVDNTLATPYLFRPKEHGADIVVHSLTKFLGGQGNSIGGAIIDSGTFDWLKSGRYPAISEPNPSYHGLNIGETFGNFAFAIAARVLSLRDLGPAISPFNAFLIINGLETLPLRIERHVQNAVKVAEWLEKHPKVAWVNYAGLPGNRYHELAQRLTPKGAGAVFTFGLKGGYEAGVNLISNVKLFSLLANIGDVRSLIIHPASTTHAQLTPEQRESAGAGDDTVRLSVGIEDAADIIADLEQALASQ</sequence>
<dbReference type="InterPro" id="IPR006235">
    <property type="entry name" value="OAc-hSer/O-AcSer_sulfhydrylase"/>
</dbReference>
<dbReference type="Gene3D" id="3.90.1150.10">
    <property type="entry name" value="Aspartate Aminotransferase, domain 1"/>
    <property type="match status" value="1"/>
</dbReference>
<evidence type="ECO:0000256" key="7">
    <source>
        <dbReference type="PIRSR" id="PIRSR001434-2"/>
    </source>
</evidence>
<keyword evidence="10" id="KW-1185">Reference proteome</keyword>
<evidence type="ECO:0000256" key="5">
    <source>
        <dbReference type="ARBA" id="ARBA00060995"/>
    </source>
</evidence>
<comment type="cofactor">
    <cofactor evidence="1 8">
        <name>pyridoxal 5'-phosphate</name>
        <dbReference type="ChEBI" id="CHEBI:597326"/>
    </cofactor>
</comment>
<dbReference type="FunFam" id="3.90.1150.10:FF:000033">
    <property type="entry name" value="Cystathionine gamma-synthase"/>
    <property type="match status" value="1"/>
</dbReference>
<dbReference type="PANTHER" id="PTHR43797">
    <property type="entry name" value="HOMOCYSTEINE/CYSTEINE SYNTHASE"/>
    <property type="match status" value="1"/>
</dbReference>
<comment type="similarity">
    <text evidence="5">Belongs to the trans-sulfuration enzymes family. MetZ subfamily.</text>
</comment>
<dbReference type="GO" id="GO:0004124">
    <property type="term" value="F:cysteine synthase activity"/>
    <property type="evidence" value="ECO:0007669"/>
    <property type="project" value="TreeGrafter"/>
</dbReference>
<dbReference type="NCBIfam" id="NF004650">
    <property type="entry name" value="PRK05994.1"/>
    <property type="match status" value="1"/>
</dbReference>
<dbReference type="InterPro" id="IPR015424">
    <property type="entry name" value="PyrdxlP-dep_Trfase"/>
</dbReference>